<evidence type="ECO:0000313" key="3">
    <source>
        <dbReference type="EMBL" id="OAF67784.1"/>
    </source>
</evidence>
<dbReference type="Gene3D" id="1.10.150.20">
    <property type="entry name" value="5' to 3' exonuclease, C-terminal subdomain"/>
    <property type="match status" value="1"/>
</dbReference>
<dbReference type="PANTHER" id="PTHR10267">
    <property type="entry name" value="DNA POLYMERASE SUBUNIT GAMMA-1"/>
    <property type="match status" value="1"/>
</dbReference>
<dbReference type="GO" id="GO:0003677">
    <property type="term" value="F:DNA binding"/>
    <property type="evidence" value="ECO:0007669"/>
    <property type="project" value="InterPro"/>
</dbReference>
<reference evidence="3 4" key="1">
    <citation type="submission" date="2016-04" db="EMBL/GenBank/DDBJ databases">
        <title>The genome of Intoshia linei affirms orthonectids as highly simplified spiralians.</title>
        <authorList>
            <person name="Mikhailov K.V."/>
            <person name="Slusarev G.S."/>
            <person name="Nikitin M.A."/>
            <person name="Logacheva M.D."/>
            <person name="Penin A."/>
            <person name="Aleoshin V."/>
            <person name="Panchin Y.V."/>
        </authorList>
    </citation>
    <scope>NUCLEOTIDE SEQUENCE [LARGE SCALE GENOMIC DNA]</scope>
    <source>
        <strain evidence="3">Intl2013</strain>
        <tissue evidence="3">Whole animal</tissue>
    </source>
</reference>
<dbReference type="InterPro" id="IPR001098">
    <property type="entry name" value="DNA-dir_DNA_pol_A_palm_dom"/>
</dbReference>
<dbReference type="AlphaFoldDB" id="A0A177B2Z4"/>
<evidence type="ECO:0000259" key="2">
    <source>
        <dbReference type="SMART" id="SM00482"/>
    </source>
</evidence>
<name>A0A177B2Z4_9BILA</name>
<evidence type="ECO:0000256" key="1">
    <source>
        <dbReference type="ARBA" id="ARBA00031966"/>
    </source>
</evidence>
<dbReference type="GO" id="GO:0003887">
    <property type="term" value="F:DNA-directed DNA polymerase activity"/>
    <property type="evidence" value="ECO:0007669"/>
    <property type="project" value="InterPro"/>
</dbReference>
<dbReference type="GO" id="GO:0008408">
    <property type="term" value="F:3'-5' exonuclease activity"/>
    <property type="evidence" value="ECO:0007669"/>
    <property type="project" value="TreeGrafter"/>
</dbReference>
<keyword evidence="4" id="KW-1185">Reference proteome</keyword>
<dbReference type="SUPFAM" id="SSF53098">
    <property type="entry name" value="Ribonuclease H-like"/>
    <property type="match status" value="1"/>
</dbReference>
<accession>A0A177B2Z4</accession>
<gene>
    <name evidence="3" type="ORF">A3Q56_04500</name>
</gene>
<dbReference type="OrthoDB" id="5588663at2759"/>
<dbReference type="GO" id="GO:0005760">
    <property type="term" value="C:gamma DNA polymerase complex"/>
    <property type="evidence" value="ECO:0007669"/>
    <property type="project" value="InterPro"/>
</dbReference>
<feature type="domain" description="DNA-directed DNA polymerase family A palm" evidence="2">
    <location>
        <begin position="735"/>
        <end position="956"/>
    </location>
</feature>
<dbReference type="Gene3D" id="3.30.420.390">
    <property type="match status" value="1"/>
</dbReference>
<dbReference type="InterPro" id="IPR041336">
    <property type="entry name" value="DNApol_Exo"/>
</dbReference>
<comment type="caution">
    <text evidence="3">The sequence shown here is derived from an EMBL/GenBank/DDBJ whole genome shotgun (WGS) entry which is preliminary data.</text>
</comment>
<sequence>MKFLKWINLANLTRQNCSKISAENCKKNVNELGVELIPKIIQDIIFKGKKTTKQNVDKIKKDLANHGISIKYTNNDSKTKDILSVDDVKCNLSNYKQEKMEIPESPIKLDNIAFEKLQMPKLEGENIYEHFKNIGNDCVKDVVNEIENMLIKNELPYKPEEKNWEFKSGWTRYNKDGSTTSVLGIEENILFFDTEVVVKEPTCPVIAVCMTSKYFYSWCSQTLSDKMKIINSNSTQNVINCTSKEYDPIYDPNNLIPININQSNKVVIGHHICFDRTFVKDEYSMRSSKLDYLDTMSMAIAIQGMTSEQRNMFKSFKSEKSQPKSYNHYWVDKTCMYSLFELEKFFYNESTLLEKDQYRNIFIKGNLDNVAENFHSLVNYCCNDVLALFKIFKKLWPLYLHRFPHPVTLAGMLEMNKCKLPIKTDQWKLYIDSSNESSCKINAMIDETLQSVVESEKVLTHDEAMSDPFVWWLDWTQKPLKIVYTDQENCQVFTQKKDNIETKYIIKEYPKWYLKLCSNRKMVGIGVEPIATDISLLKRTIQSLLRLSWKGFPLYYTRGNGWGYLVPINDYQSEFQNEQLYINMKKLITANISHSKSPISLPNLPEFSFYRLPHSGGDYNNVGNPLSKCFITSISSNILTSLKYQSQLLNICKASGENSYWNNNKDRIQSQIFYNNFDKELKEIEIKGQNCNKNSNVKNNEAFILPRIVSSGTVTRRATESTWLTAISNNTKIVGSELKAMIRPPDGYSLIGADVDSQELWIASLFGDAQYSKIHGSTPISWRCLNGNKHDSTDVHTVTANLLNCTRNQAKEINYARIYGANVNLLITLAKNWNDNNDDITDKMMDLYKKTKGLKINGEWKDGSESVMFNTLEKIASKHYARTPVLNSMISRALDSKNCGTFFMKSRINWVVQSSAVDYLHLLITSMRNFISKSKIDAHFCCSIHDQVYYMVKDDDIYRACLALQLSNLFTRAMFCYQVGIYNLPINCSFFTSVEIDKCIRKDVCNDYTTISNRSGLKHKYKVPFGQKLNINQILQKVVHV</sequence>
<dbReference type="PRINTS" id="PR00867">
    <property type="entry name" value="DNAPOLG"/>
</dbReference>
<evidence type="ECO:0000313" key="4">
    <source>
        <dbReference type="Proteomes" id="UP000078046"/>
    </source>
</evidence>
<dbReference type="InterPro" id="IPR012337">
    <property type="entry name" value="RNaseH-like_sf"/>
</dbReference>
<dbReference type="Pfam" id="PF00476">
    <property type="entry name" value="DNA_pol_A"/>
    <property type="match status" value="1"/>
</dbReference>
<protein>
    <recommendedName>
        <fullName evidence="1">Mitochondrial DNA polymerase catalytic subunit</fullName>
    </recommendedName>
</protein>
<dbReference type="Gene3D" id="3.30.70.370">
    <property type="match status" value="1"/>
</dbReference>
<dbReference type="InterPro" id="IPR043502">
    <property type="entry name" value="DNA/RNA_pol_sf"/>
</dbReference>
<organism evidence="3 4">
    <name type="scientific">Intoshia linei</name>
    <dbReference type="NCBI Taxonomy" id="1819745"/>
    <lineage>
        <taxon>Eukaryota</taxon>
        <taxon>Metazoa</taxon>
        <taxon>Spiralia</taxon>
        <taxon>Lophotrochozoa</taxon>
        <taxon>Mesozoa</taxon>
        <taxon>Orthonectida</taxon>
        <taxon>Rhopaluridae</taxon>
        <taxon>Intoshia</taxon>
    </lineage>
</organism>
<dbReference type="InterPro" id="IPR002297">
    <property type="entry name" value="DNA-dir_DNA_pol_A_mt"/>
</dbReference>
<dbReference type="SUPFAM" id="SSF56672">
    <property type="entry name" value="DNA/RNA polymerases"/>
    <property type="match status" value="1"/>
</dbReference>
<dbReference type="EMBL" id="LWCA01000577">
    <property type="protein sequence ID" value="OAF67784.1"/>
    <property type="molecule type" value="Genomic_DNA"/>
</dbReference>
<proteinExistence type="predicted"/>
<dbReference type="Proteomes" id="UP000078046">
    <property type="component" value="Unassembled WGS sequence"/>
</dbReference>
<dbReference type="GO" id="GO:0006264">
    <property type="term" value="P:mitochondrial DNA replication"/>
    <property type="evidence" value="ECO:0007669"/>
    <property type="project" value="TreeGrafter"/>
</dbReference>
<dbReference type="Pfam" id="PF18136">
    <property type="entry name" value="DNApol_Exo"/>
    <property type="match status" value="1"/>
</dbReference>
<dbReference type="SMART" id="SM00482">
    <property type="entry name" value="POLAc"/>
    <property type="match status" value="1"/>
</dbReference>
<dbReference type="PANTHER" id="PTHR10267:SF0">
    <property type="entry name" value="DNA POLYMERASE SUBUNIT GAMMA-1"/>
    <property type="match status" value="1"/>
</dbReference>